<comment type="subunit">
    <text evidence="3">Homodimer.</text>
</comment>
<evidence type="ECO:0000313" key="5">
    <source>
        <dbReference type="EMBL" id="ERJ57894.1"/>
    </source>
</evidence>
<dbReference type="GO" id="GO:0016835">
    <property type="term" value="F:carbon-oxygen lyase activity"/>
    <property type="evidence" value="ECO:0007669"/>
    <property type="project" value="UniProtKB-UniRule"/>
</dbReference>
<dbReference type="FunFam" id="3.40.50.10490:FF:000014">
    <property type="entry name" value="N-acetylmuramic acid 6-phosphate etherase"/>
    <property type="match status" value="1"/>
</dbReference>
<dbReference type="PANTHER" id="PTHR10088">
    <property type="entry name" value="GLUCOKINASE REGULATORY PROTEIN"/>
    <property type="match status" value="1"/>
</dbReference>
<dbReference type="PROSITE" id="PS51464">
    <property type="entry name" value="SIS"/>
    <property type="match status" value="1"/>
</dbReference>
<dbReference type="CDD" id="cd05007">
    <property type="entry name" value="SIS_Etherase"/>
    <property type="match status" value="1"/>
</dbReference>
<dbReference type="eggNOG" id="COG2103">
    <property type="taxonomic scope" value="Bacteria"/>
</dbReference>
<dbReference type="EMBL" id="ATDL01000007">
    <property type="protein sequence ID" value="ERJ60345.1"/>
    <property type="molecule type" value="Genomic_DNA"/>
</dbReference>
<dbReference type="GO" id="GO:0097367">
    <property type="term" value="F:carbohydrate derivative binding"/>
    <property type="evidence" value="ECO:0007669"/>
    <property type="project" value="InterPro"/>
</dbReference>
<dbReference type="HAMAP" id="MF_00068">
    <property type="entry name" value="MurQ"/>
    <property type="match status" value="1"/>
</dbReference>
<dbReference type="NCBIfam" id="NF003915">
    <property type="entry name" value="PRK05441.1"/>
    <property type="match status" value="1"/>
</dbReference>
<dbReference type="InterPro" id="IPR005486">
    <property type="entry name" value="Glucokinase_regulatory_CS"/>
</dbReference>
<evidence type="ECO:0000313" key="6">
    <source>
        <dbReference type="EMBL" id="ERJ60345.1"/>
    </source>
</evidence>
<dbReference type="UniPathway" id="UPA00342"/>
<comment type="pathway">
    <text evidence="3">Amino-sugar metabolism; N-acetylmuramate degradation.</text>
</comment>
<feature type="domain" description="SIS" evidence="4">
    <location>
        <begin position="62"/>
        <end position="225"/>
    </location>
</feature>
<evidence type="ECO:0000256" key="2">
    <source>
        <dbReference type="ARBA" id="ARBA00023277"/>
    </source>
</evidence>
<proteinExistence type="inferred from homology"/>
<dbReference type="InterPro" id="IPR001347">
    <property type="entry name" value="SIS_dom"/>
</dbReference>
<dbReference type="InterPro" id="IPR005488">
    <property type="entry name" value="Etherase_MurQ"/>
</dbReference>
<organism evidence="6 7">
    <name type="scientific">Sphingobacterium paucimobilis HER1398</name>
    <dbReference type="NCBI Taxonomy" id="1346330"/>
    <lineage>
        <taxon>Bacteria</taxon>
        <taxon>Pseudomonadati</taxon>
        <taxon>Bacteroidota</taxon>
        <taxon>Sphingobacteriia</taxon>
        <taxon>Sphingobacteriales</taxon>
        <taxon>Sphingobacteriaceae</taxon>
        <taxon>Sphingobacterium</taxon>
    </lineage>
</organism>
<dbReference type="EMBL" id="ATDL01000021">
    <property type="protein sequence ID" value="ERJ57894.1"/>
    <property type="molecule type" value="Genomic_DNA"/>
</dbReference>
<dbReference type="GO" id="GO:0097173">
    <property type="term" value="P:N-acetylmuramic acid catabolic process"/>
    <property type="evidence" value="ECO:0007669"/>
    <property type="project" value="UniProtKB-UniPathway"/>
</dbReference>
<keyword evidence="7" id="KW-1185">Reference proteome</keyword>
<dbReference type="PANTHER" id="PTHR10088:SF4">
    <property type="entry name" value="GLUCOKINASE REGULATORY PROTEIN"/>
    <property type="match status" value="1"/>
</dbReference>
<dbReference type="GO" id="GO:0016803">
    <property type="term" value="F:ether hydrolase activity"/>
    <property type="evidence" value="ECO:0007669"/>
    <property type="project" value="TreeGrafter"/>
</dbReference>
<comment type="similarity">
    <text evidence="3">Belongs to the GCKR-like family. MurNAc-6-P etherase subfamily.</text>
</comment>
<comment type="function">
    <text evidence="3">Specifically catalyzes the cleavage of the D-lactyl ether substituent of MurNAc 6-phosphate, producing GlcNAc 6-phosphate and D-lactate.</text>
</comment>
<dbReference type="GO" id="GO:0009254">
    <property type="term" value="P:peptidoglycan turnover"/>
    <property type="evidence" value="ECO:0007669"/>
    <property type="project" value="TreeGrafter"/>
</dbReference>
<protein>
    <recommendedName>
        <fullName evidence="3">N-acetylmuramic acid 6-phosphate etherase</fullName>
        <shortName evidence="3">MurNAc-6-P etherase</shortName>
        <ecNumber evidence="3">4.2.1.126</ecNumber>
    </recommendedName>
    <alternativeName>
        <fullName evidence="3">N-acetylmuramic acid 6-phosphate hydrolase</fullName>
    </alternativeName>
    <alternativeName>
        <fullName evidence="3">N-acetylmuramic acid 6-phosphate lyase</fullName>
    </alternativeName>
</protein>
<comment type="miscellaneous">
    <text evidence="3">A lyase-type mechanism (elimination/hydration) is suggested for the cleavage of the lactyl ether bond of MurNAc 6-phosphate, with the formation of an alpha,beta-unsaturated aldehyde intermediate with (E)-stereochemistry, followed by the syn addition of water to give product.</text>
</comment>
<comment type="caution">
    <text evidence="6">The sequence shown here is derived from an EMBL/GenBank/DDBJ whole genome shotgun (WGS) entry which is preliminary data.</text>
</comment>
<comment type="catalytic activity">
    <reaction evidence="3">
        <text>N-acetyl-D-muramate 6-phosphate + H2O = N-acetyl-D-glucosamine 6-phosphate + (R)-lactate</text>
        <dbReference type="Rhea" id="RHEA:26410"/>
        <dbReference type="ChEBI" id="CHEBI:15377"/>
        <dbReference type="ChEBI" id="CHEBI:16004"/>
        <dbReference type="ChEBI" id="CHEBI:57513"/>
        <dbReference type="ChEBI" id="CHEBI:58722"/>
        <dbReference type="EC" id="4.2.1.126"/>
    </reaction>
</comment>
<dbReference type="Pfam" id="PF22645">
    <property type="entry name" value="GKRP_SIS_N"/>
    <property type="match status" value="1"/>
</dbReference>
<feature type="active site" evidence="3">
    <location>
        <position position="121"/>
    </location>
</feature>
<dbReference type="EC" id="4.2.1.126" evidence="3"/>
<dbReference type="NCBIfam" id="NF009222">
    <property type="entry name" value="PRK12570.1"/>
    <property type="match status" value="1"/>
</dbReference>
<dbReference type="SUPFAM" id="SSF53697">
    <property type="entry name" value="SIS domain"/>
    <property type="match status" value="1"/>
</dbReference>
<keyword evidence="2 3" id="KW-0119">Carbohydrate metabolism</keyword>
<dbReference type="InterPro" id="IPR046348">
    <property type="entry name" value="SIS_dom_sf"/>
</dbReference>
<evidence type="ECO:0000313" key="7">
    <source>
        <dbReference type="Proteomes" id="UP000016584"/>
    </source>
</evidence>
<dbReference type="PATRIC" id="fig|1346330.5.peg.1306"/>
<dbReference type="GO" id="GO:0046348">
    <property type="term" value="P:amino sugar catabolic process"/>
    <property type="evidence" value="ECO:0007669"/>
    <property type="project" value="InterPro"/>
</dbReference>
<dbReference type="Proteomes" id="UP000016584">
    <property type="component" value="Unassembled WGS sequence"/>
</dbReference>
<accession>U2HYK0</accession>
<dbReference type="STRING" id="1346330.M472_03850"/>
<name>U2HYK0_9SPHI</name>
<dbReference type="NCBIfam" id="TIGR00274">
    <property type="entry name" value="N-acetylmuramic acid 6-phosphate etherase"/>
    <property type="match status" value="1"/>
</dbReference>
<evidence type="ECO:0000256" key="3">
    <source>
        <dbReference type="HAMAP-Rule" id="MF_00068"/>
    </source>
</evidence>
<dbReference type="PROSITE" id="PS01272">
    <property type="entry name" value="GCKR"/>
    <property type="match status" value="1"/>
</dbReference>
<feature type="active site" description="Proton donor" evidence="3">
    <location>
        <position position="90"/>
    </location>
</feature>
<dbReference type="AlphaFoldDB" id="U2HYK0"/>
<gene>
    <name evidence="3" type="primary">murQ</name>
    <name evidence="5" type="ORF">M472_03850</name>
    <name evidence="6" type="ORF">M472_16420</name>
</gene>
<reference evidence="6 7" key="1">
    <citation type="journal article" date="2013" name="Genome Announc.">
        <title>The Draft Genome Sequence of Sphingomonas paucimobilis Strain HER1398 (Proteobacteria), Host to the Giant PAU Phage, Indicates That It Is a Member of the Genus Sphingobacterium (Bacteroidetes).</title>
        <authorList>
            <person name="White R.A.III."/>
            <person name="Suttle C.A."/>
        </authorList>
    </citation>
    <scope>NUCLEOTIDE SEQUENCE [LARGE SCALE GENOMIC DNA]</scope>
    <source>
        <strain evidence="6 7">HER1398</strain>
    </source>
</reference>
<dbReference type="Gene3D" id="3.40.50.10490">
    <property type="entry name" value="Glucose-6-phosphate isomerase like protein, domain 1"/>
    <property type="match status" value="1"/>
</dbReference>
<keyword evidence="1 3" id="KW-0456">Lyase</keyword>
<dbReference type="InterPro" id="IPR040190">
    <property type="entry name" value="MURQ/GCKR"/>
</dbReference>
<sequence length="283" mass="30559">MLPSDTIFSEPMINTTEKDSNYQDLDKMSVLELLNNINKEDKTVPLAVEKSIPQIEALVKVAVDRMKKGGRLFYIGAGTSGRLGILDASECPPTYGVPFDWVIGLIAGGDIAIRKAVEFAEDDMEQAWIDLEEYAINSNDVVIGIAASGGTPYVIGGLEKANEKGIATGCIVCNGNSPIAEIAQYPVEVIVGPEFVTGSTRMKAGTAQKLVLNMISTSVMIQLGRVKGNKMVDMQLSNHKLVARGVRMVMAETGAGEEIATMLLEEFGNVRKAIEAFKMKQQL</sequence>
<evidence type="ECO:0000259" key="4">
    <source>
        <dbReference type="PROSITE" id="PS51464"/>
    </source>
</evidence>
<evidence type="ECO:0000256" key="1">
    <source>
        <dbReference type="ARBA" id="ARBA00023239"/>
    </source>
</evidence>